<feature type="transmembrane region" description="Helical" evidence="1">
    <location>
        <begin position="287"/>
        <end position="311"/>
    </location>
</feature>
<sequence>MSTRKHLFGRMLTLLYALGALSLFLYSYTQVDLGLTLSRATMWQTVQKWFQSIGYFNRPLSTFIYLCILAVFFVLYAVAIHGIGKKKLTGRELLVIIGVVAFITCFSYPAFSYDFFNYLFTAKTILIYHKNPYIVIPLQFSGVEPWLSFMHWTHLPTAYTPLWILVTLLPYMLGFGYFLLTLWSLKIAVAVAYLAAVWAIYMILTRVDGNNAILGVAIFALNPLIIIESLVSGHNDILMMALALWAIVLFQKGQKWTSWFVLSLSVAMKLMTLFLIPAFFTRWNRKVALACMVVGFMVVVSQREVLGWYWVWVVPFVALVPDLWPITIISTGVSLGLLLRYAPFLYLGNWNDPAPFVKTWGTVIPIILSIVIVIVIFLFKKTASFHRSSR</sequence>
<reference evidence="2 3" key="1">
    <citation type="journal article" date="2016" name="Nat. Commun.">
        <title>Thousands of microbial genomes shed light on interconnected biogeochemical processes in an aquifer system.</title>
        <authorList>
            <person name="Anantharaman K."/>
            <person name="Brown C.T."/>
            <person name="Hug L.A."/>
            <person name="Sharon I."/>
            <person name="Castelle C.J."/>
            <person name="Probst A.J."/>
            <person name="Thomas B.C."/>
            <person name="Singh A."/>
            <person name="Wilkins M.J."/>
            <person name="Karaoz U."/>
            <person name="Brodie E.L."/>
            <person name="Williams K.H."/>
            <person name="Hubbard S.S."/>
            <person name="Banfield J.F."/>
        </authorList>
    </citation>
    <scope>NUCLEOTIDE SEQUENCE [LARGE SCALE GENOMIC DNA]</scope>
</reference>
<organism evidence="2 3">
    <name type="scientific">Candidatus Gottesmanbacteria bacterium RIFCSPLOWO2_01_FULL_46_9</name>
    <dbReference type="NCBI Taxonomy" id="1798394"/>
    <lineage>
        <taxon>Bacteria</taxon>
        <taxon>Candidatus Gottesmaniibacteriota</taxon>
    </lineage>
</organism>
<feature type="transmembrane region" description="Helical" evidence="1">
    <location>
        <begin position="323"/>
        <end position="347"/>
    </location>
</feature>
<feature type="transmembrane region" description="Helical" evidence="1">
    <location>
        <begin position="158"/>
        <end position="180"/>
    </location>
</feature>
<protein>
    <recommendedName>
        <fullName evidence="4">DUF2029 domain-containing protein</fullName>
    </recommendedName>
</protein>
<accession>A0A1F6AXC9</accession>
<feature type="transmembrane region" description="Helical" evidence="1">
    <location>
        <begin position="187"/>
        <end position="204"/>
    </location>
</feature>
<keyword evidence="1" id="KW-0472">Membrane</keyword>
<proteinExistence type="predicted"/>
<dbReference type="EMBL" id="MFJX01000071">
    <property type="protein sequence ID" value="OGG29336.1"/>
    <property type="molecule type" value="Genomic_DNA"/>
</dbReference>
<evidence type="ECO:0008006" key="4">
    <source>
        <dbReference type="Google" id="ProtNLM"/>
    </source>
</evidence>
<feature type="transmembrane region" description="Helical" evidence="1">
    <location>
        <begin position="93"/>
        <end position="111"/>
    </location>
</feature>
<feature type="transmembrane region" description="Helical" evidence="1">
    <location>
        <begin position="7"/>
        <end position="28"/>
    </location>
</feature>
<comment type="caution">
    <text evidence="2">The sequence shown here is derived from an EMBL/GenBank/DDBJ whole genome shotgun (WGS) entry which is preliminary data.</text>
</comment>
<feature type="transmembrane region" description="Helical" evidence="1">
    <location>
        <begin position="259"/>
        <end position="280"/>
    </location>
</feature>
<keyword evidence="1" id="KW-0812">Transmembrane</keyword>
<dbReference type="AlphaFoldDB" id="A0A1F6AXC9"/>
<gene>
    <name evidence="2" type="ORF">A3A63_04390</name>
</gene>
<name>A0A1F6AXC9_9BACT</name>
<dbReference type="Proteomes" id="UP000176450">
    <property type="component" value="Unassembled WGS sequence"/>
</dbReference>
<feature type="transmembrane region" description="Helical" evidence="1">
    <location>
        <begin position="359"/>
        <end position="379"/>
    </location>
</feature>
<evidence type="ECO:0000313" key="3">
    <source>
        <dbReference type="Proteomes" id="UP000176450"/>
    </source>
</evidence>
<dbReference type="Pfam" id="PF26314">
    <property type="entry name" value="MptA_B_family"/>
    <property type="match status" value="1"/>
</dbReference>
<evidence type="ECO:0000256" key="1">
    <source>
        <dbReference type="SAM" id="Phobius"/>
    </source>
</evidence>
<keyword evidence="1" id="KW-1133">Transmembrane helix</keyword>
<feature type="transmembrane region" description="Helical" evidence="1">
    <location>
        <begin position="62"/>
        <end position="81"/>
    </location>
</feature>
<evidence type="ECO:0000313" key="2">
    <source>
        <dbReference type="EMBL" id="OGG29336.1"/>
    </source>
</evidence>